<comment type="caution">
    <text evidence="1">The sequence shown here is derived from an EMBL/GenBank/DDBJ whole genome shotgun (WGS) entry which is preliminary data.</text>
</comment>
<dbReference type="InterPro" id="IPR022148">
    <property type="entry name" value="CopG_antitoxin"/>
</dbReference>
<dbReference type="Proteomes" id="UP000239907">
    <property type="component" value="Unassembled WGS sequence"/>
</dbReference>
<dbReference type="AlphaFoldDB" id="A0A2S7U454"/>
<protein>
    <submittedName>
        <fullName evidence="1">Uncharacterized protein</fullName>
    </submittedName>
</protein>
<evidence type="ECO:0000313" key="1">
    <source>
        <dbReference type="EMBL" id="PQJ29174.1"/>
    </source>
</evidence>
<name>A0A2S7U454_9BACT</name>
<dbReference type="RefSeq" id="WP_105043667.1">
    <property type="nucleotide sequence ID" value="NZ_MQWA01000001.1"/>
</dbReference>
<keyword evidence="2" id="KW-1185">Reference proteome</keyword>
<dbReference type="OrthoDB" id="9798485at2"/>
<accession>A0A2S7U454</accession>
<dbReference type="Pfam" id="PF12441">
    <property type="entry name" value="CopG_antitoxin"/>
    <property type="match status" value="1"/>
</dbReference>
<organism evidence="1 2">
    <name type="scientific">Rubritalea profundi</name>
    <dbReference type="NCBI Taxonomy" id="1658618"/>
    <lineage>
        <taxon>Bacteria</taxon>
        <taxon>Pseudomonadati</taxon>
        <taxon>Verrucomicrobiota</taxon>
        <taxon>Verrucomicrobiia</taxon>
        <taxon>Verrucomicrobiales</taxon>
        <taxon>Rubritaleaceae</taxon>
        <taxon>Rubritalea</taxon>
    </lineage>
</organism>
<sequence length="94" mass="11420">MNTIYKWSEIPEFQDELEESAFWQTHELDAKLMVGSVHERDSKESTTITLRFDPRMLSRIKRMARSRYLNYQSMMKQWLSERLEEEARRADQSD</sequence>
<reference evidence="1 2" key="1">
    <citation type="submission" date="2016-12" db="EMBL/GenBank/DDBJ databases">
        <title>Study of bacterial adaptation to deep sea.</title>
        <authorList>
            <person name="Song J."/>
            <person name="Yoshizawa S."/>
            <person name="Kogure K."/>
        </authorList>
    </citation>
    <scope>NUCLEOTIDE SEQUENCE [LARGE SCALE GENOMIC DNA]</scope>
    <source>
        <strain evidence="1 2">SAORIC-165</strain>
    </source>
</reference>
<dbReference type="EMBL" id="MQWA01000001">
    <property type="protein sequence ID" value="PQJ29174.1"/>
    <property type="molecule type" value="Genomic_DNA"/>
</dbReference>
<proteinExistence type="predicted"/>
<gene>
    <name evidence="1" type="ORF">BSZ32_12190</name>
</gene>
<evidence type="ECO:0000313" key="2">
    <source>
        <dbReference type="Proteomes" id="UP000239907"/>
    </source>
</evidence>